<dbReference type="Proteomes" id="UP001177140">
    <property type="component" value="Unassembled WGS sequence"/>
</dbReference>
<keyword evidence="4" id="KW-0547">Nucleotide-binding</keyword>
<dbReference type="SUPFAM" id="SSF54495">
    <property type="entry name" value="UBC-like"/>
    <property type="match status" value="1"/>
</dbReference>
<dbReference type="InterPro" id="IPR016135">
    <property type="entry name" value="UBQ-conjugating_enzyme/RWD"/>
</dbReference>
<evidence type="ECO:0000256" key="4">
    <source>
        <dbReference type="RuleBase" id="RU362109"/>
    </source>
</evidence>
<feature type="region of interest" description="Disordered" evidence="5">
    <location>
        <begin position="1"/>
        <end position="26"/>
    </location>
</feature>
<comment type="similarity">
    <text evidence="4">Belongs to the ubiquitin-conjugating enzyme family.</text>
</comment>
<keyword evidence="4" id="KW-0067">ATP-binding</keyword>
<evidence type="ECO:0000259" key="6">
    <source>
        <dbReference type="PROSITE" id="PS50127"/>
    </source>
</evidence>
<dbReference type="GO" id="GO:0061631">
    <property type="term" value="F:ubiquitin conjugating enzyme activity"/>
    <property type="evidence" value="ECO:0007669"/>
    <property type="project" value="TreeGrafter"/>
</dbReference>
<organism evidence="7 8">
    <name type="scientific">Papaver nudicaule</name>
    <name type="common">Iceland poppy</name>
    <dbReference type="NCBI Taxonomy" id="74823"/>
    <lineage>
        <taxon>Eukaryota</taxon>
        <taxon>Viridiplantae</taxon>
        <taxon>Streptophyta</taxon>
        <taxon>Embryophyta</taxon>
        <taxon>Tracheophyta</taxon>
        <taxon>Spermatophyta</taxon>
        <taxon>Magnoliopsida</taxon>
        <taxon>Ranunculales</taxon>
        <taxon>Papaveraceae</taxon>
        <taxon>Papaveroideae</taxon>
        <taxon>Papaver</taxon>
    </lineage>
</organism>
<dbReference type="GO" id="GO:0005524">
    <property type="term" value="F:ATP binding"/>
    <property type="evidence" value="ECO:0007669"/>
    <property type="project" value="UniProtKB-UniRule"/>
</dbReference>
<keyword evidence="1" id="KW-0808">Transferase</keyword>
<dbReference type="AlphaFoldDB" id="A0AA41V8Q9"/>
<protein>
    <recommendedName>
        <fullName evidence="6">UBC core domain-containing protein</fullName>
    </recommendedName>
</protein>
<gene>
    <name evidence="7" type="ORF">MKW94_016605</name>
</gene>
<evidence type="ECO:0000256" key="5">
    <source>
        <dbReference type="SAM" id="MobiDB-lite"/>
    </source>
</evidence>
<proteinExistence type="inferred from homology"/>
<keyword evidence="2 4" id="KW-0833">Ubl conjugation pathway</keyword>
<dbReference type="PROSITE" id="PS50127">
    <property type="entry name" value="UBC_2"/>
    <property type="match status" value="1"/>
</dbReference>
<dbReference type="EMBL" id="JAJJMA010152711">
    <property type="protein sequence ID" value="MCL7035046.1"/>
    <property type="molecule type" value="Genomic_DNA"/>
</dbReference>
<dbReference type="PANTHER" id="PTHR46116:SF19">
    <property type="entry name" value="UBIQUITIN-CONJUGATING ENZYME FAMILY PROTEIN"/>
    <property type="match status" value="1"/>
</dbReference>
<dbReference type="Gene3D" id="3.10.110.10">
    <property type="entry name" value="Ubiquitin Conjugating Enzyme"/>
    <property type="match status" value="1"/>
</dbReference>
<evidence type="ECO:0000313" key="8">
    <source>
        <dbReference type="Proteomes" id="UP001177140"/>
    </source>
</evidence>
<evidence type="ECO:0000256" key="3">
    <source>
        <dbReference type="PROSITE-ProRule" id="PRU10133"/>
    </source>
</evidence>
<dbReference type="Pfam" id="PF00179">
    <property type="entry name" value="UQ_con"/>
    <property type="match status" value="1"/>
</dbReference>
<dbReference type="InterPro" id="IPR000608">
    <property type="entry name" value="UBC"/>
</dbReference>
<dbReference type="InterPro" id="IPR023313">
    <property type="entry name" value="UBQ-conjugating_AS"/>
</dbReference>
<evidence type="ECO:0000313" key="7">
    <source>
        <dbReference type="EMBL" id="MCL7035046.1"/>
    </source>
</evidence>
<accession>A0AA41V8Q9</accession>
<sequence length="375" mass="44069">MRSSEVHQGRKMESSEDRGKENRLKRDEEEFLRQKKFNQFDVIENDDRLALHFDEDHRVGQEDFRTQKIMEEWRILKKGLPPTIFVRAYKGHYDFLRAVIVGGKSMPYCHGLFFFDINFPSSYPNKPPVVTYRSCGFRLHPNLELDGKVCLSLLDTSKKESEKEWNKDLSKSNVLEVLLSIQERILNSKPYFDKPNKRTLPVPLPSWLYDEKKMKEEKSKAYNEGIFALNCQTMLKIMLKPPKDFEFFVAQCFRDRDRAKAILHACPGDIYPKFYQAFLKDESLSSVLENFQSPSLLELQKAKGKKAKKNQDVKDSKAKTNQDVKGSKAKTNQDVKESKMKKNQRVNDLRYLHRSETVIPDEEYEEELRAHKVRL</sequence>
<feature type="compositionally biased region" description="Basic and acidic residues" evidence="5">
    <location>
        <begin position="309"/>
        <end position="347"/>
    </location>
</feature>
<keyword evidence="8" id="KW-1185">Reference proteome</keyword>
<dbReference type="PANTHER" id="PTHR46116">
    <property type="entry name" value="(E3-INDEPENDENT) E2 UBIQUITIN-CONJUGATING ENZYME"/>
    <property type="match status" value="1"/>
</dbReference>
<reference evidence="7" key="1">
    <citation type="submission" date="2022-03" db="EMBL/GenBank/DDBJ databases">
        <title>A functionally conserved STORR gene fusion in Papaver species that diverged 16.8 million years ago.</title>
        <authorList>
            <person name="Catania T."/>
        </authorList>
    </citation>
    <scope>NUCLEOTIDE SEQUENCE</scope>
    <source>
        <strain evidence="7">S-191538</strain>
    </source>
</reference>
<dbReference type="PROSITE" id="PS00183">
    <property type="entry name" value="UBC_1"/>
    <property type="match status" value="1"/>
</dbReference>
<name>A0AA41V8Q9_PAPNU</name>
<feature type="active site" description="Glycyl thioester intermediate" evidence="3">
    <location>
        <position position="150"/>
    </location>
</feature>
<evidence type="ECO:0000256" key="1">
    <source>
        <dbReference type="ARBA" id="ARBA00022679"/>
    </source>
</evidence>
<dbReference type="SMART" id="SM00212">
    <property type="entry name" value="UBCc"/>
    <property type="match status" value="1"/>
</dbReference>
<feature type="domain" description="UBC core" evidence="6">
    <location>
        <begin position="64"/>
        <end position="222"/>
    </location>
</feature>
<comment type="caution">
    <text evidence="7">The sequence shown here is derived from an EMBL/GenBank/DDBJ whole genome shotgun (WGS) entry which is preliminary data.</text>
</comment>
<evidence type="ECO:0000256" key="2">
    <source>
        <dbReference type="ARBA" id="ARBA00022786"/>
    </source>
</evidence>
<feature type="region of interest" description="Disordered" evidence="5">
    <location>
        <begin position="302"/>
        <end position="347"/>
    </location>
</feature>